<evidence type="ECO:0000256" key="20">
    <source>
        <dbReference type="ARBA" id="ARBA00049902"/>
    </source>
</evidence>
<evidence type="ECO:0000256" key="18">
    <source>
        <dbReference type="ARBA" id="ARBA00041418"/>
    </source>
</evidence>
<dbReference type="GO" id="GO:0005886">
    <property type="term" value="C:plasma membrane"/>
    <property type="evidence" value="ECO:0007669"/>
    <property type="project" value="UniProtKB-SubCell"/>
</dbReference>
<evidence type="ECO:0000256" key="19">
    <source>
        <dbReference type="ARBA" id="ARBA00044770"/>
    </source>
</evidence>
<evidence type="ECO:0000256" key="22">
    <source>
        <dbReference type="SAM" id="MobiDB-lite"/>
    </source>
</evidence>
<dbReference type="EC" id="2.4.99.28" evidence="19"/>
<dbReference type="InterPro" id="IPR013437">
    <property type="entry name" value="FtsW"/>
</dbReference>
<keyword evidence="12" id="KW-0131">Cell cycle</keyword>
<keyword evidence="6" id="KW-0808">Transferase</keyword>
<dbReference type="PANTHER" id="PTHR30474:SF2">
    <property type="entry name" value="PEPTIDOGLYCAN GLYCOSYLTRANSFERASE FTSW-RELATED"/>
    <property type="match status" value="1"/>
</dbReference>
<dbReference type="GO" id="GO:0071555">
    <property type="term" value="P:cell wall organization"/>
    <property type="evidence" value="ECO:0007669"/>
    <property type="project" value="UniProtKB-KW"/>
</dbReference>
<evidence type="ECO:0000256" key="13">
    <source>
        <dbReference type="ARBA" id="ARBA00023316"/>
    </source>
</evidence>
<reference evidence="24 25" key="1">
    <citation type="submission" date="2020-08" db="EMBL/GenBank/DDBJ databases">
        <title>Sequencing the genomes of 1000 actinobacteria strains.</title>
        <authorList>
            <person name="Klenk H.-P."/>
        </authorList>
    </citation>
    <scope>NUCLEOTIDE SEQUENCE [LARGE SCALE GENOMIC DNA]</scope>
    <source>
        <strain evidence="24 25">DSM 45267</strain>
    </source>
</reference>
<feature type="transmembrane region" description="Helical" evidence="23">
    <location>
        <begin position="305"/>
        <end position="332"/>
    </location>
</feature>
<keyword evidence="11 23" id="KW-0472">Membrane</keyword>
<feature type="transmembrane region" description="Helical" evidence="23">
    <location>
        <begin position="51"/>
        <end position="72"/>
    </location>
</feature>
<evidence type="ECO:0000256" key="21">
    <source>
        <dbReference type="ARBA" id="ARBA00049966"/>
    </source>
</evidence>
<dbReference type="RefSeq" id="WP_183784033.1">
    <property type="nucleotide sequence ID" value="NZ_JACIBS010000001.1"/>
</dbReference>
<evidence type="ECO:0000313" key="24">
    <source>
        <dbReference type="EMBL" id="MBB3664378.1"/>
    </source>
</evidence>
<keyword evidence="10 23" id="KW-1133">Transmembrane helix</keyword>
<evidence type="ECO:0000256" key="16">
    <source>
        <dbReference type="ARBA" id="ARBA00038053"/>
    </source>
</evidence>
<evidence type="ECO:0000256" key="23">
    <source>
        <dbReference type="SAM" id="Phobius"/>
    </source>
</evidence>
<sequence length="515" mass="54627">MTAIDESRSGSSDSARRSDDRNRRKRTERGFAAVRTALTAWLSRPLADFHLILAVCGLLMVIGTVMVLSASSVSSYDPGNAGSVYALFQRHLVFAAVGAVVFWLGVRIPLPRIRTLSPAAMVVTLGLLALVLTPLGSEQNGSQGWFVVGPLSLQPVELGKVVLTLWGAHILVTKYQVLHQWRHLLVPVVPGALLMCALVMAQPDLGGTVPLGIVLIALLWFAGAPKRLFGIVLASGVAGAVVLALIADYRLDRVMTFLNPGADPLGKGMQANQALYALADGGLFGKGLGQGQSKWMYLPNVQHDFIFALIGEELGFVGCIVVIGLFGLLTFVGLRIAMRNLDPWIRIVAGTLTVSIVSQAAINIGYVVGLLPVTGVTLPMISYGGTSLLMTMLLFGLLANCARHEPEAVAALRTQGPGKFGRLMRLPAPDPYRPPATRRGGSRGGGRGQGGTRSSGAKAGRPATRGARSASAPDRRGAAPEYGRRSRGESARGGPRRPKPDRSTGTSRSTRRGRR</sequence>
<feature type="transmembrane region" description="Helical" evidence="23">
    <location>
        <begin position="84"/>
        <end position="104"/>
    </location>
</feature>
<dbReference type="GO" id="GO:0051301">
    <property type="term" value="P:cell division"/>
    <property type="evidence" value="ECO:0007669"/>
    <property type="project" value="UniProtKB-KW"/>
</dbReference>
<keyword evidence="8" id="KW-0133">Cell shape</keyword>
<comment type="catalytic activity">
    <reaction evidence="20">
        <text>[GlcNAc-(1-&gt;4)-Mur2Ac(oyl-L-Ala-gamma-D-Glu-L-Lys-D-Ala-D-Ala)](n)-di-trans,octa-cis-undecaprenyl diphosphate + beta-D-GlcNAc-(1-&gt;4)-Mur2Ac(oyl-L-Ala-gamma-D-Glu-L-Lys-D-Ala-D-Ala)-di-trans,octa-cis-undecaprenyl diphosphate = [GlcNAc-(1-&gt;4)-Mur2Ac(oyl-L-Ala-gamma-D-Glu-L-Lys-D-Ala-D-Ala)](n+1)-di-trans,octa-cis-undecaprenyl diphosphate + di-trans,octa-cis-undecaprenyl diphosphate + H(+)</text>
        <dbReference type="Rhea" id="RHEA:23708"/>
        <dbReference type="Rhea" id="RHEA-COMP:9602"/>
        <dbReference type="Rhea" id="RHEA-COMP:9603"/>
        <dbReference type="ChEBI" id="CHEBI:15378"/>
        <dbReference type="ChEBI" id="CHEBI:58405"/>
        <dbReference type="ChEBI" id="CHEBI:60033"/>
        <dbReference type="ChEBI" id="CHEBI:78435"/>
        <dbReference type="EC" id="2.4.99.28"/>
    </reaction>
</comment>
<dbReference type="PROSITE" id="PS00428">
    <property type="entry name" value="FTSW_RODA_SPOVE"/>
    <property type="match status" value="1"/>
</dbReference>
<keyword evidence="25" id="KW-1185">Reference proteome</keyword>
<evidence type="ECO:0000256" key="5">
    <source>
        <dbReference type="ARBA" id="ARBA00022676"/>
    </source>
</evidence>
<evidence type="ECO:0000256" key="12">
    <source>
        <dbReference type="ARBA" id="ARBA00023306"/>
    </source>
</evidence>
<feature type="transmembrane region" description="Helical" evidence="23">
    <location>
        <begin position="380"/>
        <end position="399"/>
    </location>
</feature>
<dbReference type="Proteomes" id="UP000564573">
    <property type="component" value="Unassembled WGS sequence"/>
</dbReference>
<evidence type="ECO:0000256" key="6">
    <source>
        <dbReference type="ARBA" id="ARBA00022679"/>
    </source>
</evidence>
<dbReference type="EMBL" id="JACIBS010000001">
    <property type="protein sequence ID" value="MBB3664378.1"/>
    <property type="molecule type" value="Genomic_DNA"/>
</dbReference>
<feature type="compositionally biased region" description="Basic and acidic residues" evidence="22">
    <location>
        <begin position="473"/>
        <end position="490"/>
    </location>
</feature>
<dbReference type="GO" id="GO:0032153">
    <property type="term" value="C:cell division site"/>
    <property type="evidence" value="ECO:0007669"/>
    <property type="project" value="TreeGrafter"/>
</dbReference>
<evidence type="ECO:0000256" key="7">
    <source>
        <dbReference type="ARBA" id="ARBA00022692"/>
    </source>
</evidence>
<evidence type="ECO:0000256" key="11">
    <source>
        <dbReference type="ARBA" id="ARBA00023136"/>
    </source>
</evidence>
<proteinExistence type="inferred from homology"/>
<evidence type="ECO:0000256" key="1">
    <source>
        <dbReference type="ARBA" id="ARBA00004651"/>
    </source>
</evidence>
<protein>
    <recommendedName>
        <fullName evidence="17">Probable peptidoglycan glycosyltransferase FtsW</fullName>
        <ecNumber evidence="19">2.4.99.28</ecNumber>
    </recommendedName>
    <alternativeName>
        <fullName evidence="18">Cell division protein FtsW</fullName>
    </alternativeName>
    <alternativeName>
        <fullName evidence="15">Cell wall polymerase</fullName>
    </alternativeName>
    <alternativeName>
        <fullName evidence="14">Peptidoglycan polymerase</fullName>
    </alternativeName>
</protein>
<feature type="transmembrane region" description="Helical" evidence="23">
    <location>
        <begin position="116"/>
        <end position="135"/>
    </location>
</feature>
<feature type="transmembrane region" description="Helical" evidence="23">
    <location>
        <begin position="184"/>
        <end position="201"/>
    </location>
</feature>
<feature type="compositionally biased region" description="Basic and acidic residues" evidence="22">
    <location>
        <begin position="1"/>
        <end position="22"/>
    </location>
</feature>
<organism evidence="24 25">
    <name type="scientific">Prauserella sediminis</name>
    <dbReference type="NCBI Taxonomy" id="577680"/>
    <lineage>
        <taxon>Bacteria</taxon>
        <taxon>Bacillati</taxon>
        <taxon>Actinomycetota</taxon>
        <taxon>Actinomycetes</taxon>
        <taxon>Pseudonocardiales</taxon>
        <taxon>Pseudonocardiaceae</taxon>
        <taxon>Prauserella</taxon>
        <taxon>Prauserella salsuginis group</taxon>
    </lineage>
</organism>
<keyword evidence="7 23" id="KW-0812">Transmembrane</keyword>
<comment type="caution">
    <text evidence="24">The sequence shown here is derived from an EMBL/GenBank/DDBJ whole genome shotgun (WGS) entry which is preliminary data.</text>
</comment>
<evidence type="ECO:0000256" key="17">
    <source>
        <dbReference type="ARBA" id="ARBA00041185"/>
    </source>
</evidence>
<dbReference type="GO" id="GO:0008955">
    <property type="term" value="F:peptidoglycan glycosyltransferase activity"/>
    <property type="evidence" value="ECO:0007669"/>
    <property type="project" value="UniProtKB-EC"/>
</dbReference>
<gene>
    <name evidence="24" type="ORF">FB384_003282</name>
</gene>
<feature type="compositionally biased region" description="Gly residues" evidence="22">
    <location>
        <begin position="442"/>
        <end position="453"/>
    </location>
</feature>
<evidence type="ECO:0000256" key="15">
    <source>
        <dbReference type="ARBA" id="ARBA00033270"/>
    </source>
</evidence>
<evidence type="ECO:0000256" key="4">
    <source>
        <dbReference type="ARBA" id="ARBA00022618"/>
    </source>
</evidence>
<dbReference type="Pfam" id="PF01098">
    <property type="entry name" value="FTSW_RODA_SPOVE"/>
    <property type="match status" value="1"/>
</dbReference>
<dbReference type="GO" id="GO:0008360">
    <property type="term" value="P:regulation of cell shape"/>
    <property type="evidence" value="ECO:0007669"/>
    <property type="project" value="UniProtKB-KW"/>
</dbReference>
<dbReference type="InterPro" id="IPR001182">
    <property type="entry name" value="FtsW/RodA"/>
</dbReference>
<name>A0A839XTM8_9PSEU</name>
<evidence type="ECO:0000256" key="2">
    <source>
        <dbReference type="ARBA" id="ARBA00004752"/>
    </source>
</evidence>
<dbReference type="AlphaFoldDB" id="A0A839XTM8"/>
<dbReference type="NCBIfam" id="TIGR02614">
    <property type="entry name" value="ftsW"/>
    <property type="match status" value="1"/>
</dbReference>
<keyword evidence="13" id="KW-0961">Cell wall biogenesis/degradation</keyword>
<keyword evidence="3" id="KW-1003">Cell membrane</keyword>
<evidence type="ECO:0000256" key="3">
    <source>
        <dbReference type="ARBA" id="ARBA00022475"/>
    </source>
</evidence>
<feature type="transmembrane region" description="Helical" evidence="23">
    <location>
        <begin position="207"/>
        <end position="223"/>
    </location>
</feature>
<feature type="transmembrane region" description="Helical" evidence="23">
    <location>
        <begin position="228"/>
        <end position="247"/>
    </location>
</feature>
<evidence type="ECO:0000256" key="9">
    <source>
        <dbReference type="ARBA" id="ARBA00022984"/>
    </source>
</evidence>
<feature type="region of interest" description="Disordered" evidence="22">
    <location>
        <begin position="420"/>
        <end position="515"/>
    </location>
</feature>
<keyword evidence="9" id="KW-0573">Peptidoglycan synthesis</keyword>
<evidence type="ECO:0000256" key="14">
    <source>
        <dbReference type="ARBA" id="ARBA00032370"/>
    </source>
</evidence>
<dbReference type="GO" id="GO:0015648">
    <property type="term" value="F:lipid-linked peptidoglycan transporter activity"/>
    <property type="evidence" value="ECO:0007669"/>
    <property type="project" value="TreeGrafter"/>
</dbReference>
<keyword evidence="5" id="KW-0328">Glycosyltransferase</keyword>
<comment type="similarity">
    <text evidence="16">Belongs to the SEDS family. FtsW subfamily.</text>
</comment>
<feature type="transmembrane region" description="Helical" evidence="23">
    <location>
        <begin position="344"/>
        <end position="368"/>
    </location>
</feature>
<evidence type="ECO:0000313" key="25">
    <source>
        <dbReference type="Proteomes" id="UP000564573"/>
    </source>
</evidence>
<evidence type="ECO:0000256" key="8">
    <source>
        <dbReference type="ARBA" id="ARBA00022960"/>
    </source>
</evidence>
<dbReference type="PANTHER" id="PTHR30474">
    <property type="entry name" value="CELL CYCLE PROTEIN"/>
    <property type="match status" value="1"/>
</dbReference>
<keyword evidence="4 24" id="KW-0132">Cell division</keyword>
<dbReference type="GO" id="GO:0009252">
    <property type="term" value="P:peptidoglycan biosynthetic process"/>
    <property type="evidence" value="ECO:0007669"/>
    <property type="project" value="UniProtKB-KW"/>
</dbReference>
<accession>A0A839XTM8</accession>
<comment type="subcellular location">
    <subcellularLocation>
        <location evidence="1">Cell membrane</location>
        <topology evidence="1">Multi-pass membrane protein</topology>
    </subcellularLocation>
</comment>
<feature type="region of interest" description="Disordered" evidence="22">
    <location>
        <begin position="1"/>
        <end position="26"/>
    </location>
</feature>
<evidence type="ECO:0000256" key="10">
    <source>
        <dbReference type="ARBA" id="ARBA00022989"/>
    </source>
</evidence>
<comment type="function">
    <text evidence="21">Peptidoglycan polymerase that is essential for cell division.</text>
</comment>
<dbReference type="InterPro" id="IPR018365">
    <property type="entry name" value="Cell_cycle_FtsW-rel_CS"/>
</dbReference>
<feature type="transmembrane region" description="Helical" evidence="23">
    <location>
        <begin position="155"/>
        <end position="172"/>
    </location>
</feature>
<comment type="pathway">
    <text evidence="2">Cell wall biogenesis; peptidoglycan biosynthesis.</text>
</comment>